<gene>
    <name evidence="1" type="ORF">GCM10007874_31950</name>
</gene>
<organism evidence="1 2">
    <name type="scientific">Labrys miyagiensis</name>
    <dbReference type="NCBI Taxonomy" id="346912"/>
    <lineage>
        <taxon>Bacteria</taxon>
        <taxon>Pseudomonadati</taxon>
        <taxon>Pseudomonadota</taxon>
        <taxon>Alphaproteobacteria</taxon>
        <taxon>Hyphomicrobiales</taxon>
        <taxon>Xanthobacteraceae</taxon>
        <taxon>Labrys</taxon>
    </lineage>
</organism>
<accession>A0ABQ6CIJ4</accession>
<evidence type="ECO:0000313" key="2">
    <source>
        <dbReference type="Proteomes" id="UP001156882"/>
    </source>
</evidence>
<reference evidence="2" key="1">
    <citation type="journal article" date="2019" name="Int. J. Syst. Evol. Microbiol.">
        <title>The Global Catalogue of Microorganisms (GCM) 10K type strain sequencing project: providing services to taxonomists for standard genome sequencing and annotation.</title>
        <authorList>
            <consortium name="The Broad Institute Genomics Platform"/>
            <consortium name="The Broad Institute Genome Sequencing Center for Infectious Disease"/>
            <person name="Wu L."/>
            <person name="Ma J."/>
        </authorList>
    </citation>
    <scope>NUCLEOTIDE SEQUENCE [LARGE SCALE GENOMIC DNA]</scope>
    <source>
        <strain evidence="2">NBRC 101365</strain>
    </source>
</reference>
<keyword evidence="2" id="KW-1185">Reference proteome</keyword>
<protein>
    <submittedName>
        <fullName evidence="1">Uncharacterized protein</fullName>
    </submittedName>
</protein>
<name>A0ABQ6CIJ4_9HYPH</name>
<sequence>MLYPITSQAPTGKTRALAIPQIEARSVGLEIPAWIVSEQNEDYLPKSYSLISREPLGRFSKKLTQSIVITARACLREGGHRRIGRS</sequence>
<evidence type="ECO:0000313" key="1">
    <source>
        <dbReference type="EMBL" id="GLS20178.1"/>
    </source>
</evidence>
<dbReference type="EMBL" id="BSPC01000027">
    <property type="protein sequence ID" value="GLS20178.1"/>
    <property type="molecule type" value="Genomic_DNA"/>
</dbReference>
<dbReference type="Proteomes" id="UP001156882">
    <property type="component" value="Unassembled WGS sequence"/>
</dbReference>
<proteinExistence type="predicted"/>
<comment type="caution">
    <text evidence="1">The sequence shown here is derived from an EMBL/GenBank/DDBJ whole genome shotgun (WGS) entry which is preliminary data.</text>
</comment>